<evidence type="ECO:0000313" key="3">
    <source>
        <dbReference type="Proteomes" id="UP000075374"/>
    </source>
</evidence>
<evidence type="ECO:0000256" key="1">
    <source>
        <dbReference type="SAM" id="Phobius"/>
    </source>
</evidence>
<dbReference type="AlphaFoldDB" id="A0A151AM23"/>
<feature type="transmembrane region" description="Helical" evidence="1">
    <location>
        <begin position="92"/>
        <end position="111"/>
    </location>
</feature>
<dbReference type="PATRIC" id="fig|1121305.3.peg.1843"/>
<keyword evidence="1" id="KW-1133">Transmembrane helix</keyword>
<dbReference type="STRING" id="1121305.CLCOL_18410"/>
<accession>A0A151AM23</accession>
<proteinExistence type="predicted"/>
<gene>
    <name evidence="2" type="ORF">CLCOL_18410</name>
</gene>
<keyword evidence="3" id="KW-1185">Reference proteome</keyword>
<dbReference type="RefSeq" id="WP_061858672.1">
    <property type="nucleotide sequence ID" value="NZ_LTBB01000009.1"/>
</dbReference>
<protein>
    <submittedName>
        <fullName evidence="2">Putative stage IV sporulation protein YqfD</fullName>
    </submittedName>
</protein>
<evidence type="ECO:0000313" key="2">
    <source>
        <dbReference type="EMBL" id="KYH28580.1"/>
    </source>
</evidence>
<comment type="caution">
    <text evidence="2">The sequence shown here is derived from an EMBL/GenBank/DDBJ whole genome shotgun (WGS) entry which is preliminary data.</text>
</comment>
<dbReference type="InterPro" id="IPR010690">
    <property type="entry name" value="YqfD"/>
</dbReference>
<dbReference type="Pfam" id="PF06898">
    <property type="entry name" value="YqfD"/>
    <property type="match status" value="1"/>
</dbReference>
<dbReference type="NCBIfam" id="TIGR02876">
    <property type="entry name" value="spore_yqfD"/>
    <property type="match status" value="1"/>
</dbReference>
<sequence length="391" mass="45472">MSKFNFEKYKRGIITIEVQTMTPEKFINLLWKNGVNISNVRRIDITTLQLDANLRYYETINSIAKRTNTKLKIIKRRGLSFFIIKNRRRKTLTLGILIFISIIYYLSTFIWNINITTENNVTPYEIRNQLKDLGIAPALRKKKINVYDLEEKLIKNNSDIMWVKARIEGVKLNISIAERQEPPNVISDNSPCHIVAKKDGEIIRVYSSAGTAIVKSGDIVKKGDILVKGEQGKEEATYPVHASAEVIARTFYEEKKQVPIEYVSRDRTGKEDKNVYIELFGKKIYLKKAKNNFEMYDKISIDDSFIKKEVYFEVQEKKKKINTEEVKEKIADELFSNIIAKLDKSVKIVDKIVDAKKENDKYEVRVMLVVEENIAEPQVFEPEINEKEDKK</sequence>
<keyword evidence="1" id="KW-0472">Membrane</keyword>
<name>A0A151AM23_9CLOT</name>
<dbReference type="EMBL" id="LTBB01000009">
    <property type="protein sequence ID" value="KYH28580.1"/>
    <property type="molecule type" value="Genomic_DNA"/>
</dbReference>
<keyword evidence="1" id="KW-0812">Transmembrane</keyword>
<organism evidence="2 3">
    <name type="scientific">Clostridium colicanis DSM 13634</name>
    <dbReference type="NCBI Taxonomy" id="1121305"/>
    <lineage>
        <taxon>Bacteria</taxon>
        <taxon>Bacillati</taxon>
        <taxon>Bacillota</taxon>
        <taxon>Clostridia</taxon>
        <taxon>Eubacteriales</taxon>
        <taxon>Clostridiaceae</taxon>
        <taxon>Clostridium</taxon>
    </lineage>
</organism>
<dbReference type="PIRSF" id="PIRSF029895">
    <property type="entry name" value="SpoIV"/>
    <property type="match status" value="1"/>
</dbReference>
<reference evidence="2 3" key="1">
    <citation type="submission" date="2016-02" db="EMBL/GenBank/DDBJ databases">
        <title>Genome sequence of Clostridium colicanis DSM 13634.</title>
        <authorList>
            <person name="Poehlein A."/>
            <person name="Daniel R."/>
        </authorList>
    </citation>
    <scope>NUCLEOTIDE SEQUENCE [LARGE SCALE GENOMIC DNA]</scope>
    <source>
        <strain evidence="2 3">DSM 13634</strain>
    </source>
</reference>
<dbReference type="Proteomes" id="UP000075374">
    <property type="component" value="Unassembled WGS sequence"/>
</dbReference>